<evidence type="ECO:0000313" key="1">
    <source>
        <dbReference type="EMBL" id="EQK39982.1"/>
    </source>
</evidence>
<protein>
    <submittedName>
        <fullName evidence="1">Uncharacterized protein</fullName>
    </submittedName>
</protein>
<dbReference type="AlphaFoldDB" id="T4VH27"/>
<reference evidence="1 2" key="1">
    <citation type="submission" date="2013-06" db="EMBL/GenBank/DDBJ databases">
        <authorList>
            <person name="Walk S."/>
            <person name="Aronoff D."/>
            <person name="Young V.Y."/>
            <person name="Marsh J."/>
            <person name="Harrison L."/>
            <person name="Daugherty S.C."/>
            <person name="Shefchek K.A."/>
            <person name="Hine E.E."/>
            <person name="Tallon L.J."/>
            <person name="Sadzewicz L.K."/>
            <person name="Rasko D.A."/>
        </authorList>
    </citation>
    <scope>NUCLEOTIDE SEQUENCE [LARGE SCALE GENOMIC DNA]</scope>
    <source>
        <strain evidence="1 2">ATCC 638</strain>
    </source>
</reference>
<dbReference type="RefSeq" id="WP_021434450.1">
    <property type="nucleotide sequence ID" value="NZ_AVNC01000022.1"/>
</dbReference>
<dbReference type="GeneID" id="67474430"/>
<organism evidence="1 2">
    <name type="scientific">Paraclostridium bifermentans ATCC 638 = DSM 14991</name>
    <dbReference type="NCBI Taxonomy" id="1233171"/>
    <lineage>
        <taxon>Bacteria</taxon>
        <taxon>Bacillati</taxon>
        <taxon>Bacillota</taxon>
        <taxon>Clostridia</taxon>
        <taxon>Peptostreptococcales</taxon>
        <taxon>Peptostreptococcaceae</taxon>
        <taxon>Paraclostridium</taxon>
    </lineage>
</organism>
<comment type="caution">
    <text evidence="1">The sequence shown here is derived from an EMBL/GenBank/DDBJ whole genome shotgun (WGS) entry which is preliminary data.</text>
</comment>
<dbReference type="EMBL" id="AVNC01000022">
    <property type="protein sequence ID" value="EQK39982.1"/>
    <property type="molecule type" value="Genomic_DNA"/>
</dbReference>
<gene>
    <name evidence="1" type="ORF">C672_3501</name>
</gene>
<evidence type="ECO:0000313" key="2">
    <source>
        <dbReference type="Proteomes" id="UP000015688"/>
    </source>
</evidence>
<dbReference type="Proteomes" id="UP000015688">
    <property type="component" value="Unassembled WGS sequence"/>
</dbReference>
<accession>T4VH27</accession>
<sequence length="142" mass="16821">MKENILNISQSNYGEYEEKLNILSKVSFDTFIKELEKISIKRNLAGMVNYECLCFIKNTLLAFDKIEFNDSISSSMIIVNWEQLRLKSNLNLTEREFYKWVYNGMINGISNIIDEDIMYNTSNRFLLNLRDFFCLINIIDKE</sequence>
<proteinExistence type="predicted"/>
<dbReference type="PATRIC" id="fig|1233171.3.peg.3369"/>
<name>T4VH27_PARBF</name>